<sequence>MSSSSRNMAPAAGDKKPDRSYLSSAVDSINPWAASRTSTPVAPEAKRDDEVVLGAASAPGDHSTTPLYGQSFRTYPKDCPPLKVQWFHAIDVPKRKPHILQERQTKQQDAKDQKPTTRPKKFTAFSSSDSRRLEAGYQKLLEAVEDGLEGTEALSRSTQSAPGEKSGTRVRVNEDFLFDVDIEERELSPVYWLGAIYEVRRGTWFFQEGSNLKPCEENLAAQLEEGYLKMKPWLYQARPSLATPKDASSDVAAGSAQDAKPEATTQKSAEGPTAPAAAPTATQPQLSTYRLFGAYMSNVATYQDGTTAWLSSESMLSWVTSSVYERFAGGGYMSGVKLVRGYVEPTKAKEKEKEKDAGACDEAQDLLGLDQRQQKILKRRSAPPTTGEANDAETAQAETQQSSLQQQLSSLLGRDGGSTAEAEEEIRRREEQEIQDDYNAQVGETQGREIEHLVLVTHGIGQRLGIRMESINFVHDVNVLRKTLKAVYTNSADLKALNAELGAGPGNCRVQVLPVCWRHLIDFPKRRQKKGEHDLGEVAEDEEEYPSLEDITVEGVAFARSLISDLALDVLLYQSSYREEISRVVVAETNRILRLFRERNPEFQGKIHVMGHSLGSAIFFDVLCRQRERASEARHPLRIWPGGASRRGFKDHDMQFDFDVHDYFCLGSPVGLFQMLKGRTIAARHTPKLSPPSPPRPSLRPEDIDSIFHPPDTHPICPTTGLPTNISSPKVHQLFNIFHPSDPVSYRLEPLISPAMASLKPQALPYTKKSIFNVAPQGLTGIGAKVGQSVSGLWSSLSAGIASNLLNRSLGISSEDAARLAAGQADGAAEAEERKKRLAAGEADETLIDDDLETLYSTFQRGRAVMREDAPDEGAKARKMRIEETKVRALNRNGRVDYNIQESALDFNPINTIASHMGYWADEDVSHFVLSQLLSNRSRPNKRKY</sequence>
<name>A0A2C5Y6N2_9HYPO</name>
<dbReference type="InterPro" id="IPR057826">
    <property type="entry name" value="WWE_C20G8.02"/>
</dbReference>
<dbReference type="Proteomes" id="UP000226192">
    <property type="component" value="Unassembled WGS sequence"/>
</dbReference>
<dbReference type="SUPFAM" id="SSF53474">
    <property type="entry name" value="alpha/beta-Hydrolases"/>
    <property type="match status" value="1"/>
</dbReference>
<evidence type="ECO:0000256" key="1">
    <source>
        <dbReference type="SAM" id="MobiDB-lite"/>
    </source>
</evidence>
<dbReference type="InterPro" id="IPR004177">
    <property type="entry name" value="DDHD_dom"/>
</dbReference>
<feature type="compositionally biased region" description="Low complexity" evidence="1">
    <location>
        <begin position="400"/>
        <end position="412"/>
    </location>
</feature>
<protein>
    <recommendedName>
        <fullName evidence="2">DDHD domain-containing protein</fullName>
    </recommendedName>
</protein>
<dbReference type="EMBL" id="NJET01000057">
    <property type="protein sequence ID" value="PHH63090.1"/>
    <property type="molecule type" value="Genomic_DNA"/>
</dbReference>
<evidence type="ECO:0000313" key="4">
    <source>
        <dbReference type="Proteomes" id="UP000226192"/>
    </source>
</evidence>
<dbReference type="PANTHER" id="PTHR23509:SF10">
    <property type="entry name" value="LD21067P"/>
    <property type="match status" value="1"/>
</dbReference>
<comment type="caution">
    <text evidence="3">The sequence shown here is derived from an EMBL/GenBank/DDBJ whole genome shotgun (WGS) entry which is preliminary data.</text>
</comment>
<dbReference type="Pfam" id="PF23463">
    <property type="entry name" value="WWE_2"/>
    <property type="match status" value="1"/>
</dbReference>
<evidence type="ECO:0000259" key="2">
    <source>
        <dbReference type="PROSITE" id="PS51043"/>
    </source>
</evidence>
<dbReference type="SMART" id="SM01127">
    <property type="entry name" value="DDHD"/>
    <property type="match status" value="1"/>
</dbReference>
<feature type="region of interest" description="Disordered" evidence="1">
    <location>
        <begin position="245"/>
        <end position="282"/>
    </location>
</feature>
<dbReference type="PANTHER" id="PTHR23509">
    <property type="entry name" value="PA-PL1 PHOSPHOLIPASE FAMILY"/>
    <property type="match status" value="1"/>
</dbReference>
<dbReference type="AlphaFoldDB" id="A0A2C5Y6N2"/>
<evidence type="ECO:0000313" key="3">
    <source>
        <dbReference type="EMBL" id="PHH63090.1"/>
    </source>
</evidence>
<dbReference type="InterPro" id="IPR058055">
    <property type="entry name" value="PA-PLA1"/>
</dbReference>
<feature type="compositionally biased region" description="Pro residues" evidence="1">
    <location>
        <begin position="689"/>
        <end position="698"/>
    </location>
</feature>
<feature type="region of interest" description="Disordered" evidence="1">
    <location>
        <begin position="95"/>
        <end position="129"/>
    </location>
</feature>
<feature type="domain" description="DDHD" evidence="2">
    <location>
        <begin position="656"/>
        <end position="935"/>
    </location>
</feature>
<keyword evidence="4" id="KW-1185">Reference proteome</keyword>
<dbReference type="InterPro" id="IPR055555">
    <property type="entry name" value="PA-PLA1_DUF7131"/>
</dbReference>
<feature type="compositionally biased region" description="Basic and acidic residues" evidence="1">
    <location>
        <begin position="95"/>
        <end position="115"/>
    </location>
</feature>
<accession>A0A2C5Y6N2</accession>
<dbReference type="OrthoDB" id="431378at2759"/>
<dbReference type="STRING" id="1399860.A0A2C5Y6N2"/>
<feature type="compositionally biased region" description="Low complexity" evidence="1">
    <location>
        <begin position="272"/>
        <end position="282"/>
    </location>
</feature>
<dbReference type="GO" id="GO:0005737">
    <property type="term" value="C:cytoplasm"/>
    <property type="evidence" value="ECO:0007669"/>
    <property type="project" value="TreeGrafter"/>
</dbReference>
<gene>
    <name evidence="3" type="ORF">CDD81_6335</name>
</gene>
<dbReference type="Pfam" id="PF02862">
    <property type="entry name" value="DDHD"/>
    <property type="match status" value="1"/>
</dbReference>
<dbReference type="InterPro" id="IPR029058">
    <property type="entry name" value="AB_hydrolase_fold"/>
</dbReference>
<dbReference type="GO" id="GO:0004620">
    <property type="term" value="F:phospholipase activity"/>
    <property type="evidence" value="ECO:0007669"/>
    <property type="project" value="TreeGrafter"/>
</dbReference>
<dbReference type="GO" id="GO:0046872">
    <property type="term" value="F:metal ion binding"/>
    <property type="evidence" value="ECO:0007669"/>
    <property type="project" value="InterPro"/>
</dbReference>
<reference evidence="3 4" key="1">
    <citation type="submission" date="2017-06" db="EMBL/GenBank/DDBJ databases">
        <title>Ant-infecting Ophiocordyceps genomes reveal a high diversity of potential behavioral manipulation genes and a possible major role for enterotoxins.</title>
        <authorList>
            <person name="De Bekker C."/>
            <person name="Evans H.C."/>
            <person name="Brachmann A."/>
            <person name="Hughes D.P."/>
        </authorList>
    </citation>
    <scope>NUCLEOTIDE SEQUENCE [LARGE SCALE GENOMIC DNA]</scope>
    <source>
        <strain evidence="3 4">Map64</strain>
    </source>
</reference>
<feature type="region of interest" description="Disordered" evidence="1">
    <location>
        <begin position="371"/>
        <end position="437"/>
    </location>
</feature>
<feature type="region of interest" description="Disordered" evidence="1">
    <location>
        <begin position="1"/>
        <end position="69"/>
    </location>
</feature>
<dbReference type="PROSITE" id="PS51043">
    <property type="entry name" value="DDHD"/>
    <property type="match status" value="1"/>
</dbReference>
<feature type="region of interest" description="Disordered" evidence="1">
    <location>
        <begin position="684"/>
        <end position="704"/>
    </location>
</feature>
<proteinExistence type="predicted"/>
<organism evidence="3 4">
    <name type="scientific">Ophiocordyceps australis</name>
    <dbReference type="NCBI Taxonomy" id="1399860"/>
    <lineage>
        <taxon>Eukaryota</taxon>
        <taxon>Fungi</taxon>
        <taxon>Dikarya</taxon>
        <taxon>Ascomycota</taxon>
        <taxon>Pezizomycotina</taxon>
        <taxon>Sordariomycetes</taxon>
        <taxon>Hypocreomycetidae</taxon>
        <taxon>Hypocreales</taxon>
        <taxon>Ophiocordycipitaceae</taxon>
        <taxon>Ophiocordyceps</taxon>
    </lineage>
</organism>
<dbReference type="Pfam" id="PF23465">
    <property type="entry name" value="DUF7131"/>
    <property type="match status" value="1"/>
</dbReference>